<proteinExistence type="inferred from homology"/>
<keyword evidence="4" id="KW-0560">Oxidoreductase</keyword>
<accession>A0A345DA23</accession>
<dbReference type="Gene3D" id="3.90.25.10">
    <property type="entry name" value="UDP-galactose 4-epimerase, domain 1"/>
    <property type="match status" value="1"/>
</dbReference>
<name>A0A345DA23_9BURK</name>
<protein>
    <submittedName>
        <fullName evidence="4">GDP-6-deoxy-D-talose 4-dehydrogenase</fullName>
        <ecNumber evidence="4">1.1.1.135</ecNumber>
    </submittedName>
</protein>
<evidence type="ECO:0000313" key="4">
    <source>
        <dbReference type="EMBL" id="AXF85211.1"/>
    </source>
</evidence>
<dbReference type="Pfam" id="PF01370">
    <property type="entry name" value="Epimerase"/>
    <property type="match status" value="1"/>
</dbReference>
<dbReference type="GO" id="GO:0047916">
    <property type="term" value="F:GDP-6-deoxy-D-talose 4-dehydrogenase activity"/>
    <property type="evidence" value="ECO:0007669"/>
    <property type="project" value="UniProtKB-EC"/>
</dbReference>
<dbReference type="Gene3D" id="3.40.50.720">
    <property type="entry name" value="NAD(P)-binding Rossmann-like Domain"/>
    <property type="match status" value="1"/>
</dbReference>
<dbReference type="KEGG" id="hyf:DTO96_100937"/>
<dbReference type="AlphaFoldDB" id="A0A345DA23"/>
<dbReference type="Proteomes" id="UP000252182">
    <property type="component" value="Chromosome"/>
</dbReference>
<dbReference type="InterPro" id="IPR001509">
    <property type="entry name" value="Epimerase_deHydtase"/>
</dbReference>
<dbReference type="OrthoDB" id="5295702at2"/>
<comment type="pathway">
    <text evidence="1">Bacterial outer membrane biogenesis; LPS O-antigen biosynthesis.</text>
</comment>
<dbReference type="SUPFAM" id="SSF51735">
    <property type="entry name" value="NAD(P)-binding Rossmann-fold domains"/>
    <property type="match status" value="1"/>
</dbReference>
<reference evidence="5" key="1">
    <citation type="submission" date="2018-07" db="EMBL/GenBank/DDBJ databases">
        <authorList>
            <person name="Kim H."/>
        </authorList>
    </citation>
    <scope>NUCLEOTIDE SEQUENCE [LARGE SCALE GENOMIC DNA]</scope>
    <source>
        <strain evidence="5">F02</strain>
    </source>
</reference>
<organism evidence="4 5">
    <name type="scientific">Ephemeroptericola cinctiostellae</name>
    <dbReference type="NCBI Taxonomy" id="2268024"/>
    <lineage>
        <taxon>Bacteria</taxon>
        <taxon>Pseudomonadati</taxon>
        <taxon>Pseudomonadota</taxon>
        <taxon>Betaproteobacteria</taxon>
        <taxon>Burkholderiales</taxon>
        <taxon>Burkholderiaceae</taxon>
        <taxon>Ephemeroptericola</taxon>
    </lineage>
</organism>
<dbReference type="InterPro" id="IPR036291">
    <property type="entry name" value="NAD(P)-bd_dom_sf"/>
</dbReference>
<feature type="domain" description="NAD-dependent epimerase/dehydratase" evidence="3">
    <location>
        <begin position="5"/>
        <end position="225"/>
    </location>
</feature>
<dbReference type="EMBL" id="CP031124">
    <property type="protein sequence ID" value="AXF85211.1"/>
    <property type="molecule type" value="Genomic_DNA"/>
</dbReference>
<keyword evidence="5" id="KW-1185">Reference proteome</keyword>
<evidence type="ECO:0000259" key="3">
    <source>
        <dbReference type="Pfam" id="PF01370"/>
    </source>
</evidence>
<evidence type="ECO:0000256" key="1">
    <source>
        <dbReference type="ARBA" id="ARBA00005125"/>
    </source>
</evidence>
<evidence type="ECO:0000313" key="5">
    <source>
        <dbReference type="Proteomes" id="UP000252182"/>
    </source>
</evidence>
<gene>
    <name evidence="4" type="primary">tld</name>
    <name evidence="4" type="ORF">DTO96_100937</name>
</gene>
<dbReference type="PANTHER" id="PTHR43000">
    <property type="entry name" value="DTDP-D-GLUCOSE 4,6-DEHYDRATASE-RELATED"/>
    <property type="match status" value="1"/>
</dbReference>
<dbReference type="RefSeq" id="WP_114562431.1">
    <property type="nucleotide sequence ID" value="NZ_CP031124.1"/>
</dbReference>
<dbReference type="EC" id="1.1.1.135" evidence="4"/>
<comment type="similarity">
    <text evidence="2">Belongs to the NAD(P)-dependent epimerase/dehydratase family.</text>
</comment>
<sequence length="293" mass="32461">MQKTVLLTGSQGFTGQYVREALVKDGFNVVGLVQSNAQANDVEANLLDFASLRMAVAQVRPHFVIHLAAIAFVGHASAEDFYRVNLFGTLNLLEALHAEKAPIEKILLSSSANIYGNPPVSKVSESIPPAPINHYAMSKLAMEHMARTWLDKFPIIFTRPFNYTGVGQEGNFLIPKIVDHFKRRADVIKLGNIDVEREFNDVRMVAQAYSGLLQHADAGTTYNLCSGIGYRLQDVLDYCSELTGHTIHIEVDQNLVRANELRVLIGDPTQLNGQLPQLPSIHLKQTLAWMLGQ</sequence>
<evidence type="ECO:0000256" key="2">
    <source>
        <dbReference type="ARBA" id="ARBA00007637"/>
    </source>
</evidence>